<accession>A0A9Q1QQ22</accession>
<name>A0A9Q1QQ22_9CARY</name>
<proteinExistence type="predicted"/>
<evidence type="ECO:0000256" key="1">
    <source>
        <dbReference type="SAM" id="MobiDB-lite"/>
    </source>
</evidence>
<feature type="compositionally biased region" description="Polar residues" evidence="1">
    <location>
        <begin position="45"/>
        <end position="71"/>
    </location>
</feature>
<dbReference type="Gene3D" id="3.60.10.10">
    <property type="entry name" value="Endonuclease/exonuclease/phosphatase"/>
    <property type="match status" value="1"/>
</dbReference>
<dbReference type="SUPFAM" id="SSF56219">
    <property type="entry name" value="DNase I-like"/>
    <property type="match status" value="1"/>
</dbReference>
<gene>
    <name evidence="2" type="ORF">Cgig2_005543</name>
</gene>
<organism evidence="2 3">
    <name type="scientific">Carnegiea gigantea</name>
    <dbReference type="NCBI Taxonomy" id="171969"/>
    <lineage>
        <taxon>Eukaryota</taxon>
        <taxon>Viridiplantae</taxon>
        <taxon>Streptophyta</taxon>
        <taxon>Embryophyta</taxon>
        <taxon>Tracheophyta</taxon>
        <taxon>Spermatophyta</taxon>
        <taxon>Magnoliopsida</taxon>
        <taxon>eudicotyledons</taxon>
        <taxon>Gunneridae</taxon>
        <taxon>Pentapetalae</taxon>
        <taxon>Caryophyllales</taxon>
        <taxon>Cactineae</taxon>
        <taxon>Cactaceae</taxon>
        <taxon>Cactoideae</taxon>
        <taxon>Echinocereeae</taxon>
        <taxon>Carnegiea</taxon>
    </lineage>
</organism>
<comment type="caution">
    <text evidence="2">The sequence shown here is derived from an EMBL/GenBank/DDBJ whole genome shotgun (WGS) entry which is preliminary data.</text>
</comment>
<dbReference type="InterPro" id="IPR036691">
    <property type="entry name" value="Endo/exonu/phosph_ase_sf"/>
</dbReference>
<evidence type="ECO:0000313" key="3">
    <source>
        <dbReference type="Proteomes" id="UP001153076"/>
    </source>
</evidence>
<dbReference type="Proteomes" id="UP001153076">
    <property type="component" value="Unassembled WGS sequence"/>
</dbReference>
<evidence type="ECO:0000313" key="2">
    <source>
        <dbReference type="EMBL" id="KAJ8449521.1"/>
    </source>
</evidence>
<dbReference type="EMBL" id="JAKOGI010000020">
    <property type="protein sequence ID" value="KAJ8449521.1"/>
    <property type="molecule type" value="Genomic_DNA"/>
</dbReference>
<dbReference type="AlphaFoldDB" id="A0A9Q1QQ22"/>
<keyword evidence="3" id="KW-1185">Reference proteome</keyword>
<feature type="region of interest" description="Disordered" evidence="1">
    <location>
        <begin position="45"/>
        <end position="76"/>
    </location>
</feature>
<sequence length="210" mass="23573">MYFVQDISQPIIYEWKPIKCTSCKMFGHEDSQCTRKKTTTAVWVTKEGTSQPQKESNSSEPRLVTQQTEAQQAEDNEFATTRRAARQLTVQGDNTPILNSFAALVYIISMSAQLIHAHARHGSANDAKDREMLWSKLGHISNTISSPWIACGDFNNVLHTNERMRGQQVSHTEVNALKRCMDACSLFELKQKAVSIHGLINMSIVGLIGY</sequence>
<protein>
    <submittedName>
        <fullName evidence="2">Uncharacterized protein</fullName>
    </submittedName>
</protein>
<reference evidence="2" key="1">
    <citation type="submission" date="2022-04" db="EMBL/GenBank/DDBJ databases">
        <title>Carnegiea gigantea Genome sequencing and assembly v2.</title>
        <authorList>
            <person name="Copetti D."/>
            <person name="Sanderson M.J."/>
            <person name="Burquez A."/>
            <person name="Wojciechowski M.F."/>
        </authorList>
    </citation>
    <scope>NUCLEOTIDE SEQUENCE</scope>
    <source>
        <strain evidence="2">SGP5-SGP5p</strain>
        <tissue evidence="2">Aerial part</tissue>
    </source>
</reference>